<dbReference type="NCBIfam" id="TIGR00784">
    <property type="entry name" value="citMHS"/>
    <property type="match status" value="1"/>
</dbReference>
<evidence type="ECO:0000259" key="7">
    <source>
        <dbReference type="Pfam" id="PF03600"/>
    </source>
</evidence>
<dbReference type="GO" id="GO:0016020">
    <property type="term" value="C:membrane"/>
    <property type="evidence" value="ECO:0007669"/>
    <property type="project" value="UniProtKB-SubCell"/>
</dbReference>
<evidence type="ECO:0000256" key="1">
    <source>
        <dbReference type="ARBA" id="ARBA00004141"/>
    </source>
</evidence>
<evidence type="ECO:0000313" key="9">
    <source>
        <dbReference type="Proteomes" id="UP000070376"/>
    </source>
</evidence>
<comment type="subcellular location">
    <subcellularLocation>
        <location evidence="1">Membrane</location>
        <topology evidence="1">Multi-pass membrane protein</topology>
    </subcellularLocation>
</comment>
<keyword evidence="2" id="KW-0813">Transport</keyword>
<reference evidence="9" key="1">
    <citation type="submission" date="2016-01" db="EMBL/GenBank/DDBJ databases">
        <authorList>
            <person name="Mitreva M."/>
            <person name="Pepin K.H."/>
            <person name="Mihindukulasuriya K.A."/>
            <person name="Fulton R."/>
            <person name="Fronick C."/>
            <person name="O'Laughlin M."/>
            <person name="Miner T."/>
            <person name="Herter B."/>
            <person name="Rosa B.A."/>
            <person name="Cordes M."/>
            <person name="Tomlinson C."/>
            <person name="Wollam A."/>
            <person name="Palsikar V.B."/>
            <person name="Mardis E.R."/>
            <person name="Wilson R.K."/>
        </authorList>
    </citation>
    <scope>NUCLEOTIDE SEQUENCE [LARGE SCALE GENOMIC DNA]</scope>
    <source>
        <strain evidence="9">GED7749B</strain>
    </source>
</reference>
<feature type="domain" description="Citrate transporter-like" evidence="7">
    <location>
        <begin position="51"/>
        <end position="417"/>
    </location>
</feature>
<accession>A0A133KAD0</accession>
<evidence type="ECO:0000256" key="5">
    <source>
        <dbReference type="ARBA" id="ARBA00023136"/>
    </source>
</evidence>
<dbReference type="Proteomes" id="UP000070376">
    <property type="component" value="Unassembled WGS sequence"/>
</dbReference>
<evidence type="ECO:0000256" key="4">
    <source>
        <dbReference type="ARBA" id="ARBA00022989"/>
    </source>
</evidence>
<dbReference type="Pfam" id="PF03600">
    <property type="entry name" value="CitMHS"/>
    <property type="match status" value="1"/>
</dbReference>
<sequence length="471" mass="50059">MNKINKIIKMDFISIMLKTLTMVASLGKLKETNEGVAVLLAFMGFLMIIVFMFLIMTKRLSAMIALMLVPIIFAVIGGFWKGIGKMAIDGVTSVAPTGIMILFAILYFGLMIDAGLFDPVISQILKLVKGDPLKIAIGTAVLAVLVSLDGDGTTTYMITISAMLPLYQRIGMKPLVLAGIAVSGSGVMNLLPWGGPTARAMSALGLETSDLFTPVIPSMIGGLLFVFLLAFYLGRKERKRLGIISSENEAFLEQAAAVAVGEGNELKRPKLIWFNGLLTIALLVGLIMEVLPTAVLFMLGFAIAAMVNYPNMDVQKERVAAYAGNAMSVVGMIFAAGIFTGILSGTKMVDAMANTLITHVPAAWGPHFAVITAVISAPFTFFMSNDAFYYGVLPLVAKAAAAYGISAEAIGRASLLGLPVHLLSPLVPSTYLLVGMVGAEFGDLQRAFLKWACVSALVMIIVALVIGVIPF</sequence>
<feature type="transmembrane region" description="Helical" evidence="6">
    <location>
        <begin position="35"/>
        <end position="55"/>
    </location>
</feature>
<evidence type="ECO:0000256" key="6">
    <source>
        <dbReference type="SAM" id="Phobius"/>
    </source>
</evidence>
<keyword evidence="4 6" id="KW-1133">Transmembrane helix</keyword>
<feature type="transmembrane region" description="Helical" evidence="6">
    <location>
        <begin position="215"/>
        <end position="234"/>
    </location>
</feature>
<keyword evidence="5 6" id="KW-0472">Membrane</keyword>
<feature type="transmembrane region" description="Helical" evidence="6">
    <location>
        <begin position="271"/>
        <end position="288"/>
    </location>
</feature>
<dbReference type="EMBL" id="LRPN01000197">
    <property type="protein sequence ID" value="KWZ76516.1"/>
    <property type="molecule type" value="Genomic_DNA"/>
</dbReference>
<dbReference type="InterPro" id="IPR014738">
    <property type="entry name" value="Citrate_transporter"/>
</dbReference>
<protein>
    <submittedName>
        <fullName evidence="8">Citrate transporter</fullName>
    </submittedName>
</protein>
<dbReference type="AlphaFoldDB" id="A0A133KAD0"/>
<feature type="transmembrane region" description="Helical" evidence="6">
    <location>
        <begin position="418"/>
        <end position="439"/>
    </location>
</feature>
<dbReference type="GO" id="GO:0015137">
    <property type="term" value="F:citrate transmembrane transporter activity"/>
    <property type="evidence" value="ECO:0007669"/>
    <property type="project" value="InterPro"/>
</dbReference>
<proteinExistence type="predicted"/>
<comment type="caution">
    <text evidence="8">The sequence shown here is derived from an EMBL/GenBank/DDBJ whole genome shotgun (WGS) entry which is preliminary data.</text>
</comment>
<name>A0A133KAD0_HEYCO</name>
<feature type="transmembrane region" description="Helical" evidence="6">
    <location>
        <begin position="363"/>
        <end position="381"/>
    </location>
</feature>
<feature type="transmembrane region" description="Helical" evidence="6">
    <location>
        <begin position="451"/>
        <end position="469"/>
    </location>
</feature>
<feature type="transmembrane region" description="Helical" evidence="6">
    <location>
        <begin position="62"/>
        <end position="83"/>
    </location>
</feature>
<keyword evidence="3 6" id="KW-0812">Transmembrane</keyword>
<feature type="transmembrane region" description="Helical" evidence="6">
    <location>
        <begin position="95"/>
        <end position="117"/>
    </location>
</feature>
<organism evidence="8 9">
    <name type="scientific">Heyndrickxia coagulans</name>
    <name type="common">Weizmannia coagulans</name>
    <dbReference type="NCBI Taxonomy" id="1398"/>
    <lineage>
        <taxon>Bacteria</taxon>
        <taxon>Bacillati</taxon>
        <taxon>Bacillota</taxon>
        <taxon>Bacilli</taxon>
        <taxon>Bacillales</taxon>
        <taxon>Bacillaceae</taxon>
        <taxon>Heyndrickxia</taxon>
    </lineage>
</organism>
<dbReference type="InterPro" id="IPR004680">
    <property type="entry name" value="Cit_transptr-like_dom"/>
</dbReference>
<evidence type="ECO:0000313" key="8">
    <source>
        <dbReference type="EMBL" id="KWZ76516.1"/>
    </source>
</evidence>
<dbReference type="PATRIC" id="fig|1398.22.peg.3768"/>
<feature type="transmembrane region" description="Helical" evidence="6">
    <location>
        <begin position="175"/>
        <end position="195"/>
    </location>
</feature>
<feature type="transmembrane region" description="Helical" evidence="6">
    <location>
        <begin position="388"/>
        <end position="406"/>
    </location>
</feature>
<feature type="transmembrane region" description="Helical" evidence="6">
    <location>
        <begin position="319"/>
        <end position="343"/>
    </location>
</feature>
<evidence type="ECO:0000256" key="3">
    <source>
        <dbReference type="ARBA" id="ARBA00022692"/>
    </source>
</evidence>
<evidence type="ECO:0000256" key="2">
    <source>
        <dbReference type="ARBA" id="ARBA00022448"/>
    </source>
</evidence>
<gene>
    <name evidence="8" type="ORF">HMPREF3213_03766</name>
</gene>